<evidence type="ECO:0000313" key="2">
    <source>
        <dbReference type="EMBL" id="RAV22831.1"/>
    </source>
</evidence>
<keyword evidence="1" id="KW-0472">Membrane</keyword>
<organism evidence="2 3">
    <name type="scientific">Paenibacillus contaminans</name>
    <dbReference type="NCBI Taxonomy" id="450362"/>
    <lineage>
        <taxon>Bacteria</taxon>
        <taxon>Bacillati</taxon>
        <taxon>Bacillota</taxon>
        <taxon>Bacilli</taxon>
        <taxon>Bacillales</taxon>
        <taxon>Paenibacillaceae</taxon>
        <taxon>Paenibacillus</taxon>
    </lineage>
</organism>
<dbReference type="EMBL" id="QMFB01000001">
    <property type="protein sequence ID" value="RAV22831.1"/>
    <property type="molecule type" value="Genomic_DNA"/>
</dbReference>
<keyword evidence="1" id="KW-1133">Transmembrane helix</keyword>
<dbReference type="OrthoDB" id="327431at2"/>
<dbReference type="Pfam" id="PF04307">
    <property type="entry name" value="YdjM"/>
    <property type="match status" value="1"/>
</dbReference>
<feature type="transmembrane region" description="Helical" evidence="1">
    <location>
        <begin position="89"/>
        <end position="110"/>
    </location>
</feature>
<proteinExistence type="predicted"/>
<gene>
    <name evidence="2" type="ORF">DQG23_01080</name>
</gene>
<dbReference type="InterPro" id="IPR007404">
    <property type="entry name" value="YdjM-like"/>
</dbReference>
<reference evidence="2 3" key="1">
    <citation type="journal article" date="2009" name="Int. J. Syst. Evol. Microbiol.">
        <title>Paenibacillus contaminans sp. nov., isolated from a contaminated laboratory plate.</title>
        <authorList>
            <person name="Chou J.H."/>
            <person name="Lee J.H."/>
            <person name="Lin M.C."/>
            <person name="Chang P.S."/>
            <person name="Arun A.B."/>
            <person name="Young C.C."/>
            <person name="Chen W.M."/>
        </authorList>
    </citation>
    <scope>NUCLEOTIDE SEQUENCE [LARGE SCALE GENOMIC DNA]</scope>
    <source>
        <strain evidence="2 3">CKOBP-6</strain>
    </source>
</reference>
<sequence length="192" mass="20235">MFAGHFGLAAAVKAKTPEVPLWALMLGTQLLDVAFVPLFIAGIETIEPVEGGGYGAHLIHADYTHSLLCALLVTIIAGLLAAKRWGKKGGLVFGSIVFSHWLLDLVVHRADLPLLPGNAGNFPVLGLGMWKYPYMTIAMEAVLITAGIIMYKRSVAFSADNTVRGKPLRLAAIAAMSVFLAAALAADVLGIG</sequence>
<keyword evidence="3" id="KW-1185">Reference proteome</keyword>
<evidence type="ECO:0000256" key="1">
    <source>
        <dbReference type="SAM" id="Phobius"/>
    </source>
</evidence>
<protein>
    <submittedName>
        <fullName evidence="2">Permease</fullName>
    </submittedName>
</protein>
<feature type="transmembrane region" description="Helical" evidence="1">
    <location>
        <begin position="21"/>
        <end position="43"/>
    </location>
</feature>
<comment type="caution">
    <text evidence="2">The sequence shown here is derived from an EMBL/GenBank/DDBJ whole genome shotgun (WGS) entry which is preliminary data.</text>
</comment>
<name>A0A329MS77_9BACL</name>
<dbReference type="Proteomes" id="UP000250369">
    <property type="component" value="Unassembled WGS sequence"/>
</dbReference>
<keyword evidence="1" id="KW-0812">Transmembrane</keyword>
<feature type="transmembrane region" description="Helical" evidence="1">
    <location>
        <begin position="170"/>
        <end position="191"/>
    </location>
</feature>
<evidence type="ECO:0000313" key="3">
    <source>
        <dbReference type="Proteomes" id="UP000250369"/>
    </source>
</evidence>
<feature type="transmembrane region" description="Helical" evidence="1">
    <location>
        <begin position="63"/>
        <end position="82"/>
    </location>
</feature>
<dbReference type="AlphaFoldDB" id="A0A329MS77"/>
<accession>A0A329MS77</accession>
<feature type="transmembrane region" description="Helical" evidence="1">
    <location>
        <begin position="130"/>
        <end position="149"/>
    </location>
</feature>